<keyword evidence="2" id="KW-0326">Glycosidase</keyword>
<evidence type="ECO:0000256" key="4">
    <source>
        <dbReference type="SAM" id="MobiDB-lite"/>
    </source>
</evidence>
<evidence type="ECO:0000313" key="6">
    <source>
        <dbReference type="EMBL" id="GIJ70407.1"/>
    </source>
</evidence>
<evidence type="ECO:0000256" key="1">
    <source>
        <dbReference type="ARBA" id="ARBA00022737"/>
    </source>
</evidence>
<dbReference type="InterPro" id="IPR050964">
    <property type="entry name" value="Striated_Muscle_Regulatory"/>
</dbReference>
<name>A0A8J4EFS8_9ACTN</name>
<reference evidence="6" key="1">
    <citation type="submission" date="2021-01" db="EMBL/GenBank/DDBJ databases">
        <title>Whole genome shotgun sequence of Virgisporangium ochraceum NBRC 16418.</title>
        <authorList>
            <person name="Komaki H."/>
            <person name="Tamura T."/>
        </authorList>
    </citation>
    <scope>NUCLEOTIDE SEQUENCE</scope>
    <source>
        <strain evidence="6">NBRC 16418</strain>
    </source>
</reference>
<keyword evidence="1" id="KW-0677">Repeat</keyword>
<dbReference type="InterPro" id="IPR003961">
    <property type="entry name" value="FN3_dom"/>
</dbReference>
<dbReference type="Gene3D" id="3.40.50.880">
    <property type="match status" value="1"/>
</dbReference>
<feature type="domain" description="Fibronectin type-III" evidence="5">
    <location>
        <begin position="200"/>
        <end position="288"/>
    </location>
</feature>
<dbReference type="Proteomes" id="UP000635606">
    <property type="component" value="Unassembled WGS sequence"/>
</dbReference>
<feature type="domain" description="Fibronectin type-III" evidence="5">
    <location>
        <begin position="104"/>
        <end position="198"/>
    </location>
</feature>
<feature type="region of interest" description="Disordered" evidence="4">
    <location>
        <begin position="1"/>
        <end position="25"/>
    </location>
</feature>
<dbReference type="InterPro" id="IPR036116">
    <property type="entry name" value="FN3_sf"/>
</dbReference>
<proteinExistence type="predicted"/>
<dbReference type="CDD" id="cd00063">
    <property type="entry name" value="FN3"/>
    <property type="match status" value="3"/>
</dbReference>
<comment type="caution">
    <text evidence="6">The sequence shown here is derived from an EMBL/GenBank/DDBJ whole genome shotgun (WGS) entry which is preliminary data.</text>
</comment>
<dbReference type="AlphaFoldDB" id="A0A8J4EFS8"/>
<dbReference type="EMBL" id="BOPH01000079">
    <property type="protein sequence ID" value="GIJ70407.1"/>
    <property type="molecule type" value="Genomic_DNA"/>
</dbReference>
<evidence type="ECO:0000256" key="2">
    <source>
        <dbReference type="ARBA" id="ARBA00023295"/>
    </source>
</evidence>
<dbReference type="SMART" id="SM00060">
    <property type="entry name" value="FN3"/>
    <property type="match status" value="3"/>
</dbReference>
<dbReference type="GO" id="GO:0016798">
    <property type="term" value="F:hydrolase activity, acting on glycosyl bonds"/>
    <property type="evidence" value="ECO:0007669"/>
    <property type="project" value="UniProtKB-KW"/>
</dbReference>
<dbReference type="CDD" id="cd03143">
    <property type="entry name" value="A4_beta-galactosidase_middle_domain"/>
    <property type="match status" value="1"/>
</dbReference>
<keyword evidence="3" id="KW-0119">Carbohydrate metabolism</keyword>
<dbReference type="InterPro" id="IPR029062">
    <property type="entry name" value="Class_I_gatase-like"/>
</dbReference>
<evidence type="ECO:0000256" key="3">
    <source>
        <dbReference type="ARBA" id="ARBA00023326"/>
    </source>
</evidence>
<organism evidence="6 7">
    <name type="scientific">Virgisporangium ochraceum</name>
    <dbReference type="NCBI Taxonomy" id="65505"/>
    <lineage>
        <taxon>Bacteria</taxon>
        <taxon>Bacillati</taxon>
        <taxon>Actinomycetota</taxon>
        <taxon>Actinomycetes</taxon>
        <taxon>Micromonosporales</taxon>
        <taxon>Micromonosporaceae</taxon>
        <taxon>Virgisporangium</taxon>
    </lineage>
</organism>
<keyword evidence="2" id="KW-0378">Hydrolase</keyword>
<dbReference type="InterPro" id="IPR013783">
    <property type="entry name" value="Ig-like_fold"/>
</dbReference>
<accession>A0A8J4EFS8</accession>
<keyword evidence="3" id="KW-0624">Polysaccharide degradation</keyword>
<dbReference type="PANTHER" id="PTHR13817:SF151">
    <property type="entry name" value="TITIN"/>
    <property type="match status" value="1"/>
</dbReference>
<keyword evidence="7" id="KW-1185">Reference proteome</keyword>
<dbReference type="Gene3D" id="2.60.40.10">
    <property type="entry name" value="Immunoglobulins"/>
    <property type="match status" value="3"/>
</dbReference>
<feature type="domain" description="Fibronectin type-III" evidence="5">
    <location>
        <begin position="11"/>
        <end position="102"/>
    </location>
</feature>
<evidence type="ECO:0000313" key="7">
    <source>
        <dbReference type="Proteomes" id="UP000635606"/>
    </source>
</evidence>
<dbReference type="SUPFAM" id="SSF52317">
    <property type="entry name" value="Class I glutamine amidotransferase-like"/>
    <property type="match status" value="1"/>
</dbReference>
<dbReference type="SUPFAM" id="SSF49265">
    <property type="entry name" value="Fibronectin type III"/>
    <property type="match status" value="2"/>
</dbReference>
<evidence type="ECO:0000259" key="5">
    <source>
        <dbReference type="PROSITE" id="PS50853"/>
    </source>
</evidence>
<dbReference type="PROSITE" id="PS50853">
    <property type="entry name" value="FN3"/>
    <property type="match status" value="3"/>
</dbReference>
<protein>
    <recommendedName>
        <fullName evidence="5">Fibronectin type-III domain-containing protein</fullName>
    </recommendedName>
</protein>
<dbReference type="Pfam" id="PF00041">
    <property type="entry name" value="fn3"/>
    <property type="match status" value="3"/>
</dbReference>
<dbReference type="PANTHER" id="PTHR13817">
    <property type="entry name" value="TITIN"/>
    <property type="match status" value="1"/>
</dbReference>
<dbReference type="GO" id="GO:0000272">
    <property type="term" value="P:polysaccharide catabolic process"/>
    <property type="evidence" value="ECO:0007669"/>
    <property type="project" value="UniProtKB-KW"/>
</dbReference>
<gene>
    <name evidence="6" type="ORF">Voc01_053240</name>
</gene>
<dbReference type="PRINTS" id="PR00014">
    <property type="entry name" value="FNTYPEIII"/>
</dbReference>
<sequence length="984" mass="100936">MPTANAETKRRPSVPSGVTATPGDASALVKWKPPSNAGEAVVTGYVITAYPGGATVTTTNVTSYQVGQLTNGKVYTFTVAAITAAGTGPASWPTKPIRPKAATPPGTPRAVAATAGNLQAVVTWNAPDNDGGSAITGYRVVAQPGDLVVTVEGDARQAVVTGLTNGKTYRFVVSAVNAAGRGRESDRTRPVTPAIGPPAAPAAVQAAPAGKGGVTVSWEPGDDGGSPITGYEVVTNPGGAVVRTKADTTSTTITGLRNGTAYKFSVRARNAKGPGPALATAATRPDVTIAVETVVLSPESLSTLTEVTGDQTLVFEKPTDQVRALTAGRVVVAGVSDRTPFGLLRKVTSVTTDGTTTRVATAAASLDDAVSNGGLALENTLDGADVEQFRPAMEGVRIVGQNALRAELAGPKLTVAIDVDLVKVGNGKVHVTGSQDITPTVSFDASVRCCFHTDTNFRAQIQTTRKLSLTAEIEKEIKGSIPLGQIYFRPIQFSVGPVPVVVVPRLDLSLESSGKISAGVVTSISDTSTYGVEVATRDGRVTPRTINNRTTSFQPPTVFAAAEFKVGARARLNLLLYGVVGPYMQNTVYPIDLRADTSEDAFITWKLTGTIGAGVQLSILGKTIANWERDPLISFSVTLYESGPLMGVTITPRPVSVEVGGTLKFSATVARSLIQTVNWSVEPGGGTITADGIYTAPNTPGMYRVTTTSPANGLKPQTAASIDVEVTPKTPAPNTADVLVVGSGVFGDTNGADWLQAQLRAAGYTVEVIREDALPANLSGYGQIWHLSVTPLPAADLDRLAAYVKAGGSVYLTGERPCCEGVNAAATTLVKSVVPGAADVQIGNLGDPFYETGPVPVNTAAVDGIGQRPFALSTWTVSAPGGMSGVAGANVFASGPGPDGASVPVAAVWGPDQVTGRGRVAVLMDINWTEPAYMDATTAGQIAQNLALFLSGDSAPPAAAATPINPAAEARTLAPSGHSPTAAN</sequence>